<keyword evidence="19" id="KW-0812">Transmembrane</keyword>
<evidence type="ECO:0000256" key="12">
    <source>
        <dbReference type="ARBA" id="ARBA00022777"/>
    </source>
</evidence>
<evidence type="ECO:0000256" key="1">
    <source>
        <dbReference type="ARBA" id="ARBA00000085"/>
    </source>
</evidence>
<dbReference type="SMART" id="SM00387">
    <property type="entry name" value="HATPase_c"/>
    <property type="match status" value="1"/>
</dbReference>
<evidence type="ECO:0000256" key="2">
    <source>
        <dbReference type="ARBA" id="ARBA00001966"/>
    </source>
</evidence>
<dbReference type="InterPro" id="IPR004358">
    <property type="entry name" value="Sig_transdc_His_kin-like_C"/>
</dbReference>
<evidence type="ECO:0000256" key="10">
    <source>
        <dbReference type="ARBA" id="ARBA00022723"/>
    </source>
</evidence>
<dbReference type="GO" id="GO:0046872">
    <property type="term" value="F:metal ion binding"/>
    <property type="evidence" value="ECO:0007669"/>
    <property type="project" value="UniProtKB-KW"/>
</dbReference>
<dbReference type="Pfam" id="PF02518">
    <property type="entry name" value="HATPase_c"/>
    <property type="match status" value="1"/>
</dbReference>
<dbReference type="InterPro" id="IPR050482">
    <property type="entry name" value="Sensor_HK_TwoCompSys"/>
</dbReference>
<keyword evidence="12 21" id="KW-0418">Kinase</keyword>
<evidence type="ECO:0000313" key="21">
    <source>
        <dbReference type="EMBL" id="MBB4686202.1"/>
    </source>
</evidence>
<comment type="catalytic activity">
    <reaction evidence="1">
        <text>ATP + protein L-histidine = ADP + protein N-phospho-L-histidine.</text>
        <dbReference type="EC" id="2.7.13.3"/>
    </reaction>
</comment>
<name>A0A840IYC0_9PSEU</name>
<keyword evidence="22" id="KW-1185">Reference proteome</keyword>
<dbReference type="Proteomes" id="UP000581769">
    <property type="component" value="Unassembled WGS sequence"/>
</dbReference>
<comment type="cofactor">
    <cofactor evidence="2">
        <name>[4Fe-4S] cluster</name>
        <dbReference type="ChEBI" id="CHEBI:49883"/>
    </cofactor>
</comment>
<keyword evidence="19" id="KW-1133">Transmembrane helix</keyword>
<keyword evidence="8" id="KW-0597">Phosphoprotein</keyword>
<feature type="domain" description="Histidine kinase" evidence="20">
    <location>
        <begin position="309"/>
        <end position="397"/>
    </location>
</feature>
<evidence type="ECO:0000313" key="22">
    <source>
        <dbReference type="Proteomes" id="UP000581769"/>
    </source>
</evidence>
<dbReference type="GO" id="GO:0005737">
    <property type="term" value="C:cytoplasm"/>
    <property type="evidence" value="ECO:0007669"/>
    <property type="project" value="UniProtKB-SubCell"/>
</dbReference>
<feature type="transmembrane region" description="Helical" evidence="19">
    <location>
        <begin position="105"/>
        <end position="132"/>
    </location>
</feature>
<feature type="transmembrane region" description="Helical" evidence="19">
    <location>
        <begin position="144"/>
        <end position="163"/>
    </location>
</feature>
<evidence type="ECO:0000259" key="20">
    <source>
        <dbReference type="PROSITE" id="PS50109"/>
    </source>
</evidence>
<dbReference type="RefSeq" id="WP_184781111.1">
    <property type="nucleotide sequence ID" value="NZ_JACHMG010000001.1"/>
</dbReference>
<dbReference type="InterPro" id="IPR005467">
    <property type="entry name" value="His_kinase_dom"/>
</dbReference>
<dbReference type="CDD" id="cd16917">
    <property type="entry name" value="HATPase_UhpB-NarQ-NarX-like"/>
    <property type="match status" value="1"/>
</dbReference>
<dbReference type="InterPro" id="IPR011712">
    <property type="entry name" value="Sig_transdc_His_kin_sub3_dim/P"/>
</dbReference>
<keyword evidence="10" id="KW-0479">Metal-binding</keyword>
<proteinExistence type="predicted"/>
<organism evidence="21 22">
    <name type="scientific">Amycolatopsis jiangsuensis</name>
    <dbReference type="NCBI Taxonomy" id="1181879"/>
    <lineage>
        <taxon>Bacteria</taxon>
        <taxon>Bacillati</taxon>
        <taxon>Actinomycetota</taxon>
        <taxon>Actinomycetes</taxon>
        <taxon>Pseudonocardiales</taxon>
        <taxon>Pseudonocardiaceae</taxon>
        <taxon>Amycolatopsis</taxon>
    </lineage>
</organism>
<dbReference type="PIRSF" id="PIRSF037434">
    <property type="entry name" value="STHK_ChrS"/>
    <property type="match status" value="1"/>
</dbReference>
<dbReference type="Gene3D" id="3.30.565.10">
    <property type="entry name" value="Histidine kinase-like ATPase, C-terminal domain"/>
    <property type="match status" value="1"/>
</dbReference>
<evidence type="ECO:0000256" key="14">
    <source>
        <dbReference type="ARBA" id="ARBA00023004"/>
    </source>
</evidence>
<keyword evidence="9" id="KW-0808">Transferase</keyword>
<dbReference type="SUPFAM" id="SSF55874">
    <property type="entry name" value="ATPase domain of HSP90 chaperone/DNA topoisomerase II/histidine kinase"/>
    <property type="match status" value="1"/>
</dbReference>
<dbReference type="InterPro" id="IPR036890">
    <property type="entry name" value="HATPase_C_sf"/>
</dbReference>
<keyword evidence="6" id="KW-0004">4Fe-4S</keyword>
<dbReference type="GO" id="GO:0046983">
    <property type="term" value="F:protein dimerization activity"/>
    <property type="evidence" value="ECO:0007669"/>
    <property type="project" value="InterPro"/>
</dbReference>
<dbReference type="GO" id="GO:0005524">
    <property type="term" value="F:ATP binding"/>
    <property type="evidence" value="ECO:0007669"/>
    <property type="project" value="UniProtKB-KW"/>
</dbReference>
<gene>
    <name evidence="21" type="ORF">BJY18_003687</name>
</gene>
<comment type="function">
    <text evidence="17">Member of the two-component regulatory system NreB/NreC involved in the control of dissimilatory nitrate/nitrite reduction in response to oxygen. NreB functions as a direct oxygen sensor histidine kinase which is autophosphorylated, in the absence of oxygen, probably at the conserved histidine residue, and transfers its phosphate group probably to a conserved aspartate residue of NreC. NreB/NreC activates the expression of the nitrate (narGHJI) and nitrite (nir) reductase operons, as well as the putative nitrate transporter gene narT.</text>
</comment>
<dbReference type="AlphaFoldDB" id="A0A840IYC0"/>
<dbReference type="PROSITE" id="PS50109">
    <property type="entry name" value="HIS_KIN"/>
    <property type="match status" value="1"/>
</dbReference>
<dbReference type="PANTHER" id="PTHR24421:SF10">
    <property type="entry name" value="NITRATE_NITRITE SENSOR PROTEIN NARQ"/>
    <property type="match status" value="1"/>
</dbReference>
<evidence type="ECO:0000256" key="9">
    <source>
        <dbReference type="ARBA" id="ARBA00022679"/>
    </source>
</evidence>
<evidence type="ECO:0000256" key="18">
    <source>
        <dbReference type="ARBA" id="ARBA00030800"/>
    </source>
</evidence>
<protein>
    <recommendedName>
        <fullName evidence="5">Oxygen sensor histidine kinase NreB</fullName>
        <ecNumber evidence="4">2.7.13.3</ecNumber>
    </recommendedName>
    <alternativeName>
        <fullName evidence="18">Nitrogen regulation protein B</fullName>
    </alternativeName>
</protein>
<evidence type="ECO:0000256" key="13">
    <source>
        <dbReference type="ARBA" id="ARBA00022840"/>
    </source>
</evidence>
<keyword evidence="15" id="KW-0902">Two-component regulatory system</keyword>
<evidence type="ECO:0000256" key="6">
    <source>
        <dbReference type="ARBA" id="ARBA00022485"/>
    </source>
</evidence>
<sequence>MIGIRPGAIDPRTERRAGPTVTAIGIAALTVCTIIAGTQDHGSPAQWRTTLILAAAIALWLLVLIPLVPRRTENPWRAVGFFAVLLIASTFLATRMDTFTAFASVGYPIAFVLFPARWSIFAAAATALVPLLAKGIWHAETPPWVTVVSVVGPVLYAAWFVGAESEERRRTNQKLTAALAENAALQERLLVQARESGVRDERQRMAREIHDTVAQGLTGIVTQLHAADQAACEDDRQRHLGHVHALAKDSLSEARRAVQALRPEPLADSRLPEALAGLAERLAGRTGTEVTARTDGATRPLPPEAEETLYRVTQEALANAEKHAEATRIAVTLTYTDGSVLLDIRDDGLGFTAGDRGEGTGFGLEAMRQRVRRTAGTLTIESAPGDGTVVHVQLPAR</sequence>
<dbReference type="PRINTS" id="PR00344">
    <property type="entry name" value="BCTRLSENSOR"/>
</dbReference>
<dbReference type="PANTHER" id="PTHR24421">
    <property type="entry name" value="NITRATE/NITRITE SENSOR PROTEIN NARX-RELATED"/>
    <property type="match status" value="1"/>
</dbReference>
<dbReference type="InterPro" id="IPR003594">
    <property type="entry name" value="HATPase_dom"/>
</dbReference>
<dbReference type="Pfam" id="PF07730">
    <property type="entry name" value="HisKA_3"/>
    <property type="match status" value="1"/>
</dbReference>
<evidence type="ECO:0000256" key="5">
    <source>
        <dbReference type="ARBA" id="ARBA00017322"/>
    </source>
</evidence>
<dbReference type="GO" id="GO:0051539">
    <property type="term" value="F:4 iron, 4 sulfur cluster binding"/>
    <property type="evidence" value="ECO:0007669"/>
    <property type="project" value="UniProtKB-KW"/>
</dbReference>
<dbReference type="EMBL" id="JACHMG010000001">
    <property type="protein sequence ID" value="MBB4686202.1"/>
    <property type="molecule type" value="Genomic_DNA"/>
</dbReference>
<reference evidence="21 22" key="1">
    <citation type="submission" date="2020-08" db="EMBL/GenBank/DDBJ databases">
        <title>Sequencing the genomes of 1000 actinobacteria strains.</title>
        <authorList>
            <person name="Klenk H.-P."/>
        </authorList>
    </citation>
    <scope>NUCLEOTIDE SEQUENCE [LARGE SCALE GENOMIC DNA]</scope>
    <source>
        <strain evidence="21 22">DSM 45859</strain>
    </source>
</reference>
<feature type="transmembrane region" description="Helical" evidence="19">
    <location>
        <begin position="20"/>
        <end position="38"/>
    </location>
</feature>
<evidence type="ECO:0000256" key="19">
    <source>
        <dbReference type="SAM" id="Phobius"/>
    </source>
</evidence>
<evidence type="ECO:0000256" key="17">
    <source>
        <dbReference type="ARBA" id="ARBA00024827"/>
    </source>
</evidence>
<comment type="subcellular location">
    <subcellularLocation>
        <location evidence="3">Cytoplasm</location>
    </subcellularLocation>
</comment>
<evidence type="ECO:0000256" key="15">
    <source>
        <dbReference type="ARBA" id="ARBA00023012"/>
    </source>
</evidence>
<keyword evidence="16" id="KW-0411">Iron-sulfur</keyword>
<evidence type="ECO:0000256" key="7">
    <source>
        <dbReference type="ARBA" id="ARBA00022490"/>
    </source>
</evidence>
<feature type="transmembrane region" description="Helical" evidence="19">
    <location>
        <begin position="75"/>
        <end position="93"/>
    </location>
</feature>
<keyword evidence="19" id="KW-0472">Membrane</keyword>
<dbReference type="GO" id="GO:0016020">
    <property type="term" value="C:membrane"/>
    <property type="evidence" value="ECO:0007669"/>
    <property type="project" value="InterPro"/>
</dbReference>
<keyword evidence="7" id="KW-0963">Cytoplasm</keyword>
<dbReference type="EC" id="2.7.13.3" evidence="4"/>
<evidence type="ECO:0000256" key="3">
    <source>
        <dbReference type="ARBA" id="ARBA00004496"/>
    </source>
</evidence>
<evidence type="ECO:0000256" key="8">
    <source>
        <dbReference type="ARBA" id="ARBA00022553"/>
    </source>
</evidence>
<accession>A0A840IYC0</accession>
<evidence type="ECO:0000256" key="16">
    <source>
        <dbReference type="ARBA" id="ARBA00023014"/>
    </source>
</evidence>
<evidence type="ECO:0000256" key="4">
    <source>
        <dbReference type="ARBA" id="ARBA00012438"/>
    </source>
</evidence>
<feature type="transmembrane region" description="Helical" evidence="19">
    <location>
        <begin position="50"/>
        <end position="69"/>
    </location>
</feature>
<dbReference type="GO" id="GO:0000155">
    <property type="term" value="F:phosphorelay sensor kinase activity"/>
    <property type="evidence" value="ECO:0007669"/>
    <property type="project" value="InterPro"/>
</dbReference>
<dbReference type="InterPro" id="IPR017205">
    <property type="entry name" value="Sig_transdc_His_kinase_ChrS"/>
</dbReference>
<dbReference type="Gene3D" id="1.20.5.1930">
    <property type="match status" value="1"/>
</dbReference>
<evidence type="ECO:0000256" key="11">
    <source>
        <dbReference type="ARBA" id="ARBA00022741"/>
    </source>
</evidence>
<keyword evidence="13" id="KW-0067">ATP-binding</keyword>
<keyword evidence="14" id="KW-0408">Iron</keyword>
<keyword evidence="11" id="KW-0547">Nucleotide-binding</keyword>
<comment type="caution">
    <text evidence="21">The sequence shown here is derived from an EMBL/GenBank/DDBJ whole genome shotgun (WGS) entry which is preliminary data.</text>
</comment>